<feature type="transmembrane region" description="Helical" evidence="1">
    <location>
        <begin position="65"/>
        <end position="90"/>
    </location>
</feature>
<gene>
    <name evidence="2" type="ORF">K788_00005300</name>
</gene>
<dbReference type="KEGG" id="bcai:K788_00005300"/>
<name>A0A0P0RH73_9BURK</name>
<organism evidence="2 3">
    <name type="scientific">Paraburkholderia caribensis MBA4</name>
    <dbReference type="NCBI Taxonomy" id="1323664"/>
    <lineage>
        <taxon>Bacteria</taxon>
        <taxon>Pseudomonadati</taxon>
        <taxon>Pseudomonadota</taxon>
        <taxon>Betaproteobacteria</taxon>
        <taxon>Burkholderiales</taxon>
        <taxon>Burkholderiaceae</taxon>
        <taxon>Paraburkholderia</taxon>
    </lineage>
</organism>
<sequence>MKAIHFRIAYALGFIAASCTGGWYLGAFISRLPFWMPPWLFEAIHIAVKLSGQNKIDNEDDIETLGLICLLIASCAVIALALRIASNLVGQYVRRRLRSS</sequence>
<keyword evidence="1" id="KW-0472">Membrane</keyword>
<dbReference type="GeneID" id="69971680"/>
<reference evidence="2 3" key="1">
    <citation type="journal article" date="2014" name="Genome Announc.">
        <title>Draft Genome Sequence of the Haloacid-Degrading Burkholderia caribensis Strain MBA4.</title>
        <authorList>
            <person name="Pan Y."/>
            <person name="Kong K.F."/>
            <person name="Tsang J.S."/>
        </authorList>
    </citation>
    <scope>NUCLEOTIDE SEQUENCE [LARGE SCALE GENOMIC DNA]</scope>
    <source>
        <strain evidence="2 3">MBA4</strain>
    </source>
</reference>
<proteinExistence type="predicted"/>
<keyword evidence="1" id="KW-1133">Transmembrane helix</keyword>
<dbReference type="AlphaFoldDB" id="A0A0P0RH73"/>
<evidence type="ECO:0000313" key="3">
    <source>
        <dbReference type="Proteomes" id="UP000019146"/>
    </source>
</evidence>
<evidence type="ECO:0008006" key="4">
    <source>
        <dbReference type="Google" id="ProtNLM"/>
    </source>
</evidence>
<dbReference type="RefSeq" id="WP_035999376.1">
    <property type="nucleotide sequence ID" value="NZ_CP012747.1"/>
</dbReference>
<dbReference type="Proteomes" id="UP000019146">
    <property type="component" value="Chromosome 2"/>
</dbReference>
<accession>A0A0P0RH73</accession>
<dbReference type="PROSITE" id="PS51257">
    <property type="entry name" value="PROKAR_LIPOPROTEIN"/>
    <property type="match status" value="1"/>
</dbReference>
<feature type="transmembrane region" description="Helical" evidence="1">
    <location>
        <begin position="7"/>
        <end position="29"/>
    </location>
</feature>
<evidence type="ECO:0000313" key="2">
    <source>
        <dbReference type="EMBL" id="ALL67903.1"/>
    </source>
</evidence>
<dbReference type="EMBL" id="CP012747">
    <property type="protein sequence ID" value="ALL67903.1"/>
    <property type="molecule type" value="Genomic_DNA"/>
</dbReference>
<evidence type="ECO:0000256" key="1">
    <source>
        <dbReference type="SAM" id="Phobius"/>
    </source>
</evidence>
<protein>
    <recommendedName>
        <fullName evidence="4">Transmembrane protein</fullName>
    </recommendedName>
</protein>
<keyword evidence="1" id="KW-0812">Transmembrane</keyword>